<keyword evidence="4" id="KW-0472">Membrane</keyword>
<dbReference type="InterPro" id="IPR029044">
    <property type="entry name" value="Nucleotide-diphossugar_trans"/>
</dbReference>
<feature type="transmembrane region" description="Helical" evidence="4">
    <location>
        <begin position="308"/>
        <end position="330"/>
    </location>
</feature>
<dbReference type="AlphaFoldDB" id="A0A327R3B9"/>
<dbReference type="SUPFAM" id="SSF53448">
    <property type="entry name" value="Nucleotide-diphospho-sugar transferases"/>
    <property type="match status" value="1"/>
</dbReference>
<evidence type="ECO:0000256" key="1">
    <source>
        <dbReference type="ARBA" id="ARBA00006739"/>
    </source>
</evidence>
<dbReference type="EMBL" id="QLLL01000001">
    <property type="protein sequence ID" value="RAJ11151.1"/>
    <property type="molecule type" value="Genomic_DNA"/>
</dbReference>
<evidence type="ECO:0000313" key="7">
    <source>
        <dbReference type="Proteomes" id="UP000249547"/>
    </source>
</evidence>
<dbReference type="Proteomes" id="UP000249547">
    <property type="component" value="Unassembled WGS sequence"/>
</dbReference>
<comment type="caution">
    <text evidence="6">The sequence shown here is derived from an EMBL/GenBank/DDBJ whole genome shotgun (WGS) entry which is preliminary data.</text>
</comment>
<reference evidence="6 7" key="1">
    <citation type="submission" date="2018-06" db="EMBL/GenBank/DDBJ databases">
        <title>Genomic Encyclopedia of Archaeal and Bacterial Type Strains, Phase II (KMG-II): from individual species to whole genera.</title>
        <authorList>
            <person name="Goeker M."/>
        </authorList>
    </citation>
    <scope>NUCLEOTIDE SEQUENCE [LARGE SCALE GENOMIC DNA]</scope>
    <source>
        <strain evidence="6 7">DSM 23857</strain>
    </source>
</reference>
<evidence type="ECO:0000313" key="6">
    <source>
        <dbReference type="EMBL" id="RAJ11151.1"/>
    </source>
</evidence>
<accession>A0A327R3B9</accession>
<dbReference type="Gene3D" id="3.90.550.10">
    <property type="entry name" value="Spore Coat Polysaccharide Biosynthesis Protein SpsA, Chain A"/>
    <property type="match status" value="1"/>
</dbReference>
<dbReference type="CDD" id="cd06423">
    <property type="entry name" value="CESA_like"/>
    <property type="match status" value="1"/>
</dbReference>
<gene>
    <name evidence="6" type="ORF">LX64_00759</name>
</gene>
<proteinExistence type="inferred from homology"/>
<evidence type="ECO:0000256" key="3">
    <source>
        <dbReference type="ARBA" id="ARBA00022679"/>
    </source>
</evidence>
<keyword evidence="4" id="KW-0812">Transmembrane</keyword>
<comment type="similarity">
    <text evidence="1">Belongs to the glycosyltransferase 2 family.</text>
</comment>
<dbReference type="GO" id="GO:0016757">
    <property type="term" value="F:glycosyltransferase activity"/>
    <property type="evidence" value="ECO:0007669"/>
    <property type="project" value="UniProtKB-KW"/>
</dbReference>
<protein>
    <submittedName>
        <fullName evidence="6">Cellulose synthase/poly-beta-1,6-N-acetylglucosamine synthase-like glycosyltransferase</fullName>
    </submittedName>
</protein>
<evidence type="ECO:0000256" key="4">
    <source>
        <dbReference type="SAM" id="Phobius"/>
    </source>
</evidence>
<organism evidence="6 7">
    <name type="scientific">Chitinophaga skermanii</name>
    <dbReference type="NCBI Taxonomy" id="331697"/>
    <lineage>
        <taxon>Bacteria</taxon>
        <taxon>Pseudomonadati</taxon>
        <taxon>Bacteroidota</taxon>
        <taxon>Chitinophagia</taxon>
        <taxon>Chitinophagales</taxon>
        <taxon>Chitinophagaceae</taxon>
        <taxon>Chitinophaga</taxon>
    </lineage>
</organism>
<evidence type="ECO:0000259" key="5">
    <source>
        <dbReference type="Pfam" id="PF00535"/>
    </source>
</evidence>
<keyword evidence="2" id="KW-0328">Glycosyltransferase</keyword>
<feature type="transmembrane region" description="Helical" evidence="4">
    <location>
        <begin position="342"/>
        <end position="365"/>
    </location>
</feature>
<evidence type="ECO:0000256" key="2">
    <source>
        <dbReference type="ARBA" id="ARBA00022676"/>
    </source>
</evidence>
<sequence length="371" mass="42686">MIKDMEKKATRLSWVLNAPRQQQRIALLIPQYNEASNCNLERRLQYFANVAEQYKDKLDVVIIDDGSTDNSLVKMIRFINEHNPAFYLATVKPNANKVGALYLALKHIEHEFVILSDFDTDIDDPGKVEGLVQAMQADPSLMGCYFRMLPYEGSGSVFDFQRLEYSLLRSLYRFHEKDQTVMVMPGAGCCFKRDVLLSIYEEHSGFRSGEDREATQIGHRLGFKAIYADHILTLTRPPLSLRALIKQRVRWNLGYIETFVKEKSFYADQIMKGTRIGFRSLVDLFVLLFILGMPLMIAYFAVMNVTQLMWFFGGLYVFCLAWCLNLLLIAPGETTELKGRRLSLILAYPVMKLTVDYFGWMGAIIKSLKKK</sequence>
<feature type="transmembrane region" description="Helical" evidence="4">
    <location>
        <begin position="281"/>
        <end position="302"/>
    </location>
</feature>
<keyword evidence="7" id="KW-1185">Reference proteome</keyword>
<dbReference type="InterPro" id="IPR001173">
    <property type="entry name" value="Glyco_trans_2-like"/>
</dbReference>
<feature type="domain" description="Glycosyltransferase 2-like" evidence="5">
    <location>
        <begin position="28"/>
        <end position="196"/>
    </location>
</feature>
<dbReference type="PANTHER" id="PTHR43630">
    <property type="entry name" value="POLY-BETA-1,6-N-ACETYL-D-GLUCOSAMINE SYNTHASE"/>
    <property type="match status" value="1"/>
</dbReference>
<dbReference type="PANTHER" id="PTHR43630:SF1">
    <property type="entry name" value="POLY-BETA-1,6-N-ACETYL-D-GLUCOSAMINE SYNTHASE"/>
    <property type="match status" value="1"/>
</dbReference>
<keyword evidence="3 6" id="KW-0808">Transferase</keyword>
<keyword evidence="4" id="KW-1133">Transmembrane helix</keyword>
<name>A0A327R3B9_9BACT</name>
<dbReference type="Pfam" id="PF00535">
    <property type="entry name" value="Glycos_transf_2"/>
    <property type="match status" value="1"/>
</dbReference>